<feature type="domain" description="HTH marR-type" evidence="1">
    <location>
        <begin position="32"/>
        <end position="85"/>
    </location>
</feature>
<reference evidence="2 3" key="1">
    <citation type="submission" date="2017-04" db="EMBL/GenBank/DDBJ databases">
        <title>Kefir bacterial isolates.</title>
        <authorList>
            <person name="Kim Y."/>
            <person name="Blasche S."/>
            <person name="Patil K.R."/>
        </authorList>
    </citation>
    <scope>NUCLEOTIDE SEQUENCE [LARGE SCALE GENOMIC DNA]</scope>
    <source>
        <strain evidence="2 3">OG2-1</strain>
    </source>
</reference>
<dbReference type="InterPro" id="IPR000835">
    <property type="entry name" value="HTH_MarR-typ"/>
</dbReference>
<evidence type="ECO:0000259" key="1">
    <source>
        <dbReference type="Pfam" id="PF01047"/>
    </source>
</evidence>
<dbReference type="EMBL" id="NCWU01000004">
    <property type="protein sequence ID" value="PAK85854.1"/>
    <property type="molecule type" value="Genomic_DNA"/>
</dbReference>
<sequence>MTLGELYQLARMLRDITITAGSLTHMSVHPSEAMVFEDIVQHPNTTINQVAERTHLAQSRVSTMVNAMVTEGAVMVSTDSQDQRRKTLQASPQLLQDIKSINPDEAIRQAIHRLYPSLSEHQIADVTQHLDHIFTLLSADSRSES</sequence>
<name>A0AAE5NHN7_9MICC</name>
<dbReference type="Pfam" id="PF01047">
    <property type="entry name" value="MarR"/>
    <property type="match status" value="1"/>
</dbReference>
<comment type="caution">
    <text evidence="2">The sequence shown here is derived from an EMBL/GenBank/DDBJ whole genome shotgun (WGS) entry which is preliminary data.</text>
</comment>
<dbReference type="InterPro" id="IPR036390">
    <property type="entry name" value="WH_DNA-bd_sf"/>
</dbReference>
<dbReference type="Gene3D" id="1.10.10.10">
    <property type="entry name" value="Winged helix-like DNA-binding domain superfamily/Winged helix DNA-binding domain"/>
    <property type="match status" value="1"/>
</dbReference>
<evidence type="ECO:0000313" key="3">
    <source>
        <dbReference type="Proteomes" id="UP000216195"/>
    </source>
</evidence>
<dbReference type="RefSeq" id="WP_095343358.1">
    <property type="nucleotide sequence ID" value="NZ_NCWU01000004.1"/>
</dbReference>
<dbReference type="AlphaFoldDB" id="A0AAE5NHN7"/>
<protein>
    <submittedName>
        <fullName evidence="2">MarR family transcriptional regulator</fullName>
    </submittedName>
</protein>
<dbReference type="SUPFAM" id="SSF46785">
    <property type="entry name" value="Winged helix' DNA-binding domain"/>
    <property type="match status" value="1"/>
</dbReference>
<accession>A0AAE5NHN7</accession>
<proteinExistence type="predicted"/>
<organism evidence="2 3">
    <name type="scientific">Rothia dentocariosa</name>
    <dbReference type="NCBI Taxonomy" id="2047"/>
    <lineage>
        <taxon>Bacteria</taxon>
        <taxon>Bacillati</taxon>
        <taxon>Actinomycetota</taxon>
        <taxon>Actinomycetes</taxon>
        <taxon>Micrococcales</taxon>
        <taxon>Micrococcaceae</taxon>
        <taxon>Rothia</taxon>
    </lineage>
</organism>
<dbReference type="Proteomes" id="UP000216195">
    <property type="component" value="Unassembled WGS sequence"/>
</dbReference>
<evidence type="ECO:0000313" key="2">
    <source>
        <dbReference type="EMBL" id="PAK85854.1"/>
    </source>
</evidence>
<gene>
    <name evidence="2" type="ORF">B8W87_04660</name>
</gene>
<dbReference type="InterPro" id="IPR036388">
    <property type="entry name" value="WH-like_DNA-bd_sf"/>
</dbReference>